<dbReference type="Gene3D" id="3.40.50.720">
    <property type="entry name" value="NAD(P)-binding Rossmann-like Domain"/>
    <property type="match status" value="2"/>
</dbReference>
<dbReference type="EMBL" id="CASHTH010000493">
    <property type="protein sequence ID" value="CAI8002688.1"/>
    <property type="molecule type" value="Genomic_DNA"/>
</dbReference>
<dbReference type="GO" id="GO:0016618">
    <property type="term" value="F:hydroxypyruvate reductase [NAD(P)H] activity"/>
    <property type="evidence" value="ECO:0007669"/>
    <property type="project" value="TreeGrafter"/>
</dbReference>
<proteinExistence type="predicted"/>
<dbReference type="InterPro" id="IPR036291">
    <property type="entry name" value="NAD(P)-bd_dom_sf"/>
</dbReference>
<keyword evidence="5" id="KW-1185">Reference proteome</keyword>
<feature type="domain" description="D-isomer specific 2-hydroxyacid dehydrogenase NAD-binding" evidence="3">
    <location>
        <begin position="111"/>
        <end position="267"/>
    </location>
</feature>
<comment type="caution">
    <text evidence="4">The sequence shown here is derived from an EMBL/GenBank/DDBJ whole genome shotgun (WGS) entry which is preliminary data.</text>
</comment>
<dbReference type="PANTHER" id="PTHR10996">
    <property type="entry name" value="2-HYDROXYACID DEHYDROGENASE-RELATED"/>
    <property type="match status" value="1"/>
</dbReference>
<dbReference type="GO" id="GO:0005829">
    <property type="term" value="C:cytosol"/>
    <property type="evidence" value="ECO:0007669"/>
    <property type="project" value="TreeGrafter"/>
</dbReference>
<dbReference type="SUPFAM" id="SSF52283">
    <property type="entry name" value="Formate/glycerate dehydrogenase catalytic domain-like"/>
    <property type="match status" value="1"/>
</dbReference>
<dbReference type="Proteomes" id="UP001174909">
    <property type="component" value="Unassembled WGS sequence"/>
</dbReference>
<reference evidence="4" key="1">
    <citation type="submission" date="2023-03" db="EMBL/GenBank/DDBJ databases">
        <authorList>
            <person name="Steffen K."/>
            <person name="Cardenas P."/>
        </authorList>
    </citation>
    <scope>NUCLEOTIDE SEQUENCE</scope>
</reference>
<keyword evidence="1" id="KW-0560">Oxidoreductase</keyword>
<dbReference type="Pfam" id="PF02826">
    <property type="entry name" value="2-Hacid_dh_C"/>
    <property type="match status" value="1"/>
</dbReference>
<keyword evidence="2" id="KW-0520">NAD</keyword>
<dbReference type="InterPro" id="IPR050223">
    <property type="entry name" value="D-isomer_2-hydroxyacid_DH"/>
</dbReference>
<name>A0AA35R570_GEOBA</name>
<organism evidence="4 5">
    <name type="scientific">Geodia barretti</name>
    <name type="common">Barrett's horny sponge</name>
    <dbReference type="NCBI Taxonomy" id="519541"/>
    <lineage>
        <taxon>Eukaryota</taxon>
        <taxon>Metazoa</taxon>
        <taxon>Porifera</taxon>
        <taxon>Demospongiae</taxon>
        <taxon>Heteroscleromorpha</taxon>
        <taxon>Tetractinellida</taxon>
        <taxon>Astrophorina</taxon>
        <taxon>Geodiidae</taxon>
        <taxon>Geodia</taxon>
    </lineage>
</organism>
<dbReference type="InterPro" id="IPR006140">
    <property type="entry name" value="D-isomer_DH_NAD-bd"/>
</dbReference>
<protein>
    <submittedName>
        <fullName evidence="4">D-3-phosphoglycerate dehydrogenase</fullName>
    </submittedName>
</protein>
<dbReference type="AlphaFoldDB" id="A0AA35R570"/>
<dbReference type="GO" id="GO:0030267">
    <property type="term" value="F:glyoxylate reductase (NADPH) activity"/>
    <property type="evidence" value="ECO:0007669"/>
    <property type="project" value="TreeGrafter"/>
</dbReference>
<sequence length="274" mass="29272">MPADLDRTLRDCGLGVAASGGRCAFGPNEDPDAIRQLIEHVGDVDCVVVSHGSPMISAEVMDGAPNLKIIGELEGDRFAYRIDVESAWERGIRTVDTTHGSSYPVAEWALALILISLRNAGASFRSILAGDAPQSTHNDFGYLHGELSGKRVGLIGCGHIGRRLVKYLRPFEVDIRVYDPYLASEMPDAIGVVKTSLENVLSKSNVIVCLAPLTPATEGMVGRRELDMIPSNSVFVNVSRGTVVDSDALIARLKRGDIVAGLDVFDPGADSTGQ</sequence>
<gene>
    <name evidence="4" type="ORF">GBAR_LOCUS3463</name>
</gene>
<evidence type="ECO:0000313" key="4">
    <source>
        <dbReference type="EMBL" id="CAI8002688.1"/>
    </source>
</evidence>
<dbReference type="SUPFAM" id="SSF51735">
    <property type="entry name" value="NAD(P)-binding Rossmann-fold domains"/>
    <property type="match status" value="1"/>
</dbReference>
<evidence type="ECO:0000259" key="3">
    <source>
        <dbReference type="Pfam" id="PF02826"/>
    </source>
</evidence>
<evidence type="ECO:0000313" key="5">
    <source>
        <dbReference type="Proteomes" id="UP001174909"/>
    </source>
</evidence>
<evidence type="ECO:0000256" key="1">
    <source>
        <dbReference type="ARBA" id="ARBA00023002"/>
    </source>
</evidence>
<dbReference type="GO" id="GO:0051287">
    <property type="term" value="F:NAD binding"/>
    <property type="evidence" value="ECO:0007669"/>
    <property type="project" value="InterPro"/>
</dbReference>
<accession>A0AA35R570</accession>
<evidence type="ECO:0000256" key="2">
    <source>
        <dbReference type="ARBA" id="ARBA00023027"/>
    </source>
</evidence>
<dbReference type="PANTHER" id="PTHR10996:SF178">
    <property type="entry name" value="2-HYDROXYACID DEHYDROGENASE YGL185C-RELATED"/>
    <property type="match status" value="1"/>
</dbReference>